<gene>
    <name evidence="1" type="ORF">AC578_7700</name>
</gene>
<sequence length="144" mass="16745">MEWNAHRPSTAAIYLCLQEHYALVLQSLHLYNYTWNWASSKDRYAYHRKSSLVCWPAWPDACLHKSRIQYATRRCGRQRLWQVKGTWLCASTNLLMAISTFLNKASGTRVGTKPSENSCPKSQYFWRTGHEPRRANSCTLCIVS</sequence>
<accession>A0A139HLA5</accession>
<name>A0A139HLA5_9PEZI</name>
<evidence type="ECO:0000313" key="2">
    <source>
        <dbReference type="Proteomes" id="UP000070133"/>
    </source>
</evidence>
<comment type="caution">
    <text evidence="1">The sequence shown here is derived from an EMBL/GenBank/DDBJ whole genome shotgun (WGS) entry which is preliminary data.</text>
</comment>
<organism evidence="1 2">
    <name type="scientific">Pseudocercospora eumusae</name>
    <dbReference type="NCBI Taxonomy" id="321146"/>
    <lineage>
        <taxon>Eukaryota</taxon>
        <taxon>Fungi</taxon>
        <taxon>Dikarya</taxon>
        <taxon>Ascomycota</taxon>
        <taxon>Pezizomycotina</taxon>
        <taxon>Dothideomycetes</taxon>
        <taxon>Dothideomycetidae</taxon>
        <taxon>Mycosphaerellales</taxon>
        <taxon>Mycosphaerellaceae</taxon>
        <taxon>Pseudocercospora</taxon>
    </lineage>
</organism>
<protein>
    <submittedName>
        <fullName evidence="1">Uncharacterized protein</fullName>
    </submittedName>
</protein>
<dbReference type="EMBL" id="LFZN01000033">
    <property type="protein sequence ID" value="KXT03139.1"/>
    <property type="molecule type" value="Genomic_DNA"/>
</dbReference>
<dbReference type="Proteomes" id="UP000070133">
    <property type="component" value="Unassembled WGS sequence"/>
</dbReference>
<evidence type="ECO:0000313" key="1">
    <source>
        <dbReference type="EMBL" id="KXT03139.1"/>
    </source>
</evidence>
<keyword evidence="2" id="KW-1185">Reference proteome</keyword>
<proteinExistence type="predicted"/>
<reference evidence="1 2" key="1">
    <citation type="submission" date="2015-07" db="EMBL/GenBank/DDBJ databases">
        <title>Comparative genomics of the Sigatoka disease complex on banana suggests a link between parallel evolutionary changes in Pseudocercospora fijiensis and Pseudocercospora eumusae and increased virulence on the banana host.</title>
        <authorList>
            <person name="Chang T.-C."/>
            <person name="Salvucci A."/>
            <person name="Crous P.W."/>
            <person name="Stergiopoulos I."/>
        </authorList>
    </citation>
    <scope>NUCLEOTIDE SEQUENCE [LARGE SCALE GENOMIC DNA]</scope>
    <source>
        <strain evidence="1 2">CBS 114824</strain>
    </source>
</reference>
<dbReference type="AlphaFoldDB" id="A0A139HLA5"/>